<gene>
    <name evidence="2" type="ORF">CTheo_5855</name>
</gene>
<sequence>MAQHFGIWQNWYRQQSMPPPVQWSDSPVTHNGQNMWMSEASVNGRTIGQGMSPSKATAQNECARQLLIYFKVPCS</sequence>
<dbReference type="OrthoDB" id="3178415at2759"/>
<dbReference type="CDD" id="cd00048">
    <property type="entry name" value="DSRM_SF"/>
    <property type="match status" value="1"/>
</dbReference>
<evidence type="ECO:0000259" key="1">
    <source>
        <dbReference type="Pfam" id="PF00035"/>
    </source>
</evidence>
<dbReference type="Pfam" id="PF00035">
    <property type="entry name" value="dsrm"/>
    <property type="match status" value="1"/>
</dbReference>
<reference evidence="2 3" key="1">
    <citation type="journal article" date="2019" name="Fungal Biol. Biotechnol.">
        <title>Draft genome sequence of fastidious pathogen Ceratobasidium theobromae, which causes vascular-streak dieback in Theobroma cacao.</title>
        <authorList>
            <person name="Ali S.S."/>
            <person name="Asman A."/>
            <person name="Shao J."/>
            <person name="Firmansyah A.P."/>
            <person name="Susilo A.W."/>
            <person name="Rosmana A."/>
            <person name="McMahon P."/>
            <person name="Junaid M."/>
            <person name="Guest D."/>
            <person name="Kheng T.Y."/>
            <person name="Meinhardt L.W."/>
            <person name="Bailey B.A."/>
        </authorList>
    </citation>
    <scope>NUCLEOTIDE SEQUENCE [LARGE SCALE GENOMIC DNA]</scope>
    <source>
        <strain evidence="2 3">CT2</strain>
    </source>
</reference>
<name>A0A5N5QHD8_9AGAM</name>
<keyword evidence="3" id="KW-1185">Reference proteome</keyword>
<evidence type="ECO:0000313" key="3">
    <source>
        <dbReference type="Proteomes" id="UP000383932"/>
    </source>
</evidence>
<protein>
    <recommendedName>
        <fullName evidence="1">DRBM domain-containing protein</fullName>
    </recommendedName>
</protein>
<dbReference type="InterPro" id="IPR014720">
    <property type="entry name" value="dsRBD_dom"/>
</dbReference>
<dbReference type="EMBL" id="SSOP01000150">
    <property type="protein sequence ID" value="KAB5590707.1"/>
    <property type="molecule type" value="Genomic_DNA"/>
</dbReference>
<proteinExistence type="predicted"/>
<dbReference type="Gene3D" id="3.30.160.20">
    <property type="match status" value="1"/>
</dbReference>
<comment type="caution">
    <text evidence="2">The sequence shown here is derived from an EMBL/GenBank/DDBJ whole genome shotgun (WGS) entry which is preliminary data.</text>
</comment>
<dbReference type="AlphaFoldDB" id="A0A5N5QHD8"/>
<feature type="domain" description="DRBM" evidence="1">
    <location>
        <begin position="9"/>
        <end position="67"/>
    </location>
</feature>
<accession>A0A5N5QHD8</accession>
<dbReference type="Proteomes" id="UP000383932">
    <property type="component" value="Unassembled WGS sequence"/>
</dbReference>
<dbReference type="SUPFAM" id="SSF54768">
    <property type="entry name" value="dsRNA-binding domain-like"/>
    <property type="match status" value="1"/>
</dbReference>
<organism evidence="2 3">
    <name type="scientific">Ceratobasidium theobromae</name>
    <dbReference type="NCBI Taxonomy" id="1582974"/>
    <lineage>
        <taxon>Eukaryota</taxon>
        <taxon>Fungi</taxon>
        <taxon>Dikarya</taxon>
        <taxon>Basidiomycota</taxon>
        <taxon>Agaricomycotina</taxon>
        <taxon>Agaricomycetes</taxon>
        <taxon>Cantharellales</taxon>
        <taxon>Ceratobasidiaceae</taxon>
        <taxon>Ceratobasidium</taxon>
    </lineage>
</organism>
<evidence type="ECO:0000313" key="2">
    <source>
        <dbReference type="EMBL" id="KAB5590707.1"/>
    </source>
</evidence>